<organism evidence="1 2">
    <name type="scientific">Methanoculleus submarinus</name>
    <dbReference type="NCBI Taxonomy" id="204050"/>
    <lineage>
        <taxon>Archaea</taxon>
        <taxon>Methanobacteriati</taxon>
        <taxon>Methanobacteriota</taxon>
        <taxon>Stenosarchaea group</taxon>
        <taxon>Methanomicrobia</taxon>
        <taxon>Methanomicrobiales</taxon>
        <taxon>Methanomicrobiaceae</taxon>
        <taxon>Methanoculleus</taxon>
    </lineage>
</organism>
<sequence length="180" mass="19739">MFPGFEADGDENRIGVCPIKLIKHRSQQSIMTSAKRKYGAFVLLLAVAFLAVPPVSANEGVGYTVRPSTSDDPVTTLGLSDTVGQGETNRHQFYVGSGVEYLEVYLNWGSTSDSLALTIYAPSGSRIGTFRDSSDGMMDGKIHIDIDPDGNYVDHGTWTFDVYGEKVSSERSYTLNLYQY</sequence>
<dbReference type="KEGG" id="msum:OH143_05090"/>
<protein>
    <submittedName>
        <fullName evidence="1">Peptidase</fullName>
    </submittedName>
</protein>
<reference evidence="1" key="1">
    <citation type="submission" date="2022-10" db="EMBL/GenBank/DDBJ databases">
        <title>Complete genome of Methanoculleus submarinus DSM 15122.</title>
        <authorList>
            <person name="Chen S.-C."/>
            <person name="Lai S.-J."/>
            <person name="You Y.-T."/>
        </authorList>
    </citation>
    <scope>NUCLEOTIDE SEQUENCE</scope>
    <source>
        <strain evidence="1">DSM 15122</strain>
    </source>
</reference>
<dbReference type="AlphaFoldDB" id="A0AAX3EBJ9"/>
<evidence type="ECO:0000313" key="1">
    <source>
        <dbReference type="EMBL" id="UYU19468.1"/>
    </source>
</evidence>
<evidence type="ECO:0000313" key="2">
    <source>
        <dbReference type="Proteomes" id="UP001156196"/>
    </source>
</evidence>
<dbReference type="Gene3D" id="2.60.120.380">
    <property type="match status" value="1"/>
</dbReference>
<keyword evidence="2" id="KW-1185">Reference proteome</keyword>
<dbReference type="Proteomes" id="UP001156196">
    <property type="component" value="Chromosome"/>
</dbReference>
<proteinExistence type="predicted"/>
<dbReference type="EMBL" id="CP109831">
    <property type="protein sequence ID" value="UYU19468.1"/>
    <property type="molecule type" value="Genomic_DNA"/>
</dbReference>
<dbReference type="RefSeq" id="WP_267312989.1">
    <property type="nucleotide sequence ID" value="NZ_CP109831.1"/>
</dbReference>
<accession>A0AAX3EBJ9</accession>
<dbReference type="GeneID" id="76730244"/>
<name>A0AAX3EBJ9_9EURY</name>
<gene>
    <name evidence="1" type="ORF">OH143_05090</name>
</gene>